<dbReference type="InterPro" id="IPR007110">
    <property type="entry name" value="Ig-like_dom"/>
</dbReference>
<evidence type="ECO:0000256" key="5">
    <source>
        <dbReference type="ARBA" id="ARBA00023157"/>
    </source>
</evidence>
<feature type="transmembrane region" description="Helical" evidence="7">
    <location>
        <begin position="290"/>
        <end position="311"/>
    </location>
</feature>
<feature type="domain" description="Ig-like" evidence="9">
    <location>
        <begin position="187"/>
        <end position="281"/>
    </location>
</feature>
<evidence type="ECO:0000256" key="8">
    <source>
        <dbReference type="SAM" id="SignalP"/>
    </source>
</evidence>
<dbReference type="InterPro" id="IPR013783">
    <property type="entry name" value="Ig-like_fold"/>
</dbReference>
<evidence type="ECO:0000256" key="2">
    <source>
        <dbReference type="ARBA" id="ARBA00022729"/>
    </source>
</evidence>
<keyword evidence="2 8" id="KW-0732">Signal</keyword>
<dbReference type="Gene3D" id="2.60.40.10">
    <property type="entry name" value="Immunoglobulins"/>
    <property type="match status" value="3"/>
</dbReference>
<dbReference type="PANTHER" id="PTHR23277">
    <property type="entry name" value="NECTIN-RELATED"/>
    <property type="match status" value="1"/>
</dbReference>
<evidence type="ECO:0000256" key="4">
    <source>
        <dbReference type="ARBA" id="ARBA00023136"/>
    </source>
</evidence>
<keyword evidence="6" id="KW-0325">Glycoprotein</keyword>
<dbReference type="CDD" id="cd00096">
    <property type="entry name" value="Ig"/>
    <property type="match status" value="1"/>
</dbReference>
<keyword evidence="7" id="KW-1133">Transmembrane helix</keyword>
<dbReference type="AlphaFoldDB" id="A0A4U5TZG6"/>
<evidence type="ECO:0000256" key="1">
    <source>
        <dbReference type="ARBA" id="ARBA00004370"/>
    </source>
</evidence>
<evidence type="ECO:0000313" key="10">
    <source>
        <dbReference type="EMBL" id="TKS67083.1"/>
    </source>
</evidence>
<dbReference type="InterPro" id="IPR003598">
    <property type="entry name" value="Ig_sub2"/>
</dbReference>
<reference evidence="10 11" key="1">
    <citation type="submission" date="2019-01" db="EMBL/GenBank/DDBJ databases">
        <title>Genome Assembly of Collichthys lucidus.</title>
        <authorList>
            <person name="Cai M."/>
            <person name="Xiao S."/>
        </authorList>
    </citation>
    <scope>NUCLEOTIDE SEQUENCE [LARGE SCALE GENOMIC DNA]</scope>
    <source>
        <strain evidence="10">JT15FE1705JMU</strain>
        <tissue evidence="10">Muscle</tissue>
    </source>
</reference>
<protein>
    <submittedName>
        <fullName evidence="10">Nectin-4 Nectin cell adhesion molecule 4</fullName>
    </submittedName>
</protein>
<feature type="signal peptide" evidence="8">
    <location>
        <begin position="1"/>
        <end position="29"/>
    </location>
</feature>
<dbReference type="Pfam" id="PF13927">
    <property type="entry name" value="Ig_3"/>
    <property type="match status" value="1"/>
</dbReference>
<feature type="domain" description="Ig-like" evidence="9">
    <location>
        <begin position="26"/>
        <end position="124"/>
    </location>
</feature>
<gene>
    <name evidence="10" type="ORF">D9C73_001594</name>
</gene>
<dbReference type="GO" id="GO:0005912">
    <property type="term" value="C:adherens junction"/>
    <property type="evidence" value="ECO:0007669"/>
    <property type="project" value="TreeGrafter"/>
</dbReference>
<keyword evidence="3" id="KW-0677">Repeat</keyword>
<keyword evidence="4 7" id="KW-0472">Membrane</keyword>
<evidence type="ECO:0000256" key="7">
    <source>
        <dbReference type="SAM" id="Phobius"/>
    </source>
</evidence>
<accession>A0A4U5TZG6</accession>
<dbReference type="STRING" id="240159.A0A4U5TZG6"/>
<name>A0A4U5TZG6_COLLU</name>
<feature type="chain" id="PRO_5020780954" evidence="8">
    <location>
        <begin position="30"/>
        <end position="413"/>
    </location>
</feature>
<evidence type="ECO:0000259" key="9">
    <source>
        <dbReference type="PROSITE" id="PS50835"/>
    </source>
</evidence>
<dbReference type="SUPFAM" id="SSF48726">
    <property type="entry name" value="Immunoglobulin"/>
    <property type="match status" value="2"/>
</dbReference>
<dbReference type="EMBL" id="CM014079">
    <property type="protein sequence ID" value="TKS67083.1"/>
    <property type="molecule type" value="Genomic_DNA"/>
</dbReference>
<dbReference type="InterPro" id="IPR036179">
    <property type="entry name" value="Ig-like_dom_sf"/>
</dbReference>
<sequence>MEDFSKYSAFSWTFSLICYMLWISSPAEGKTISEAVGSRVILHCPNNSINTSFQLVWKMNDVLLFSVNVKLRRLHVNPNTSRLNINMSQSEDQLHKLIIERAQTFHTGNYTCEATSKKQTKTLNQDLVDSRTLSRVQYCVQREGGQITTTNVTHDNGTTTTVSSLSGVPTIDIYGKEVKCVVTSAAPSGSKTLTYAIQIYFEPIEVKITKGKDPEKLECSARANPKADFTWSRDDDDKLPPSVVANGATLTFLSKTTDNEGLYYCTASNTHGSMRDKLLMEMIQGKSDTAGWIFFGLLLSLNVAAAAVWYLKFRRDSLENHGNMITSRKNAAGVQETHFTFFTELAREQMQLSGFNTVTEQTHVHGSSRYDKISTFLLLQCYQPFFFPTVHELQLLLSGNDTHTLQLVGLSRP</sequence>
<keyword evidence="7" id="KW-0812">Transmembrane</keyword>
<keyword evidence="11" id="KW-1185">Reference proteome</keyword>
<dbReference type="Proteomes" id="UP000298787">
    <property type="component" value="Chromosome 2"/>
</dbReference>
<evidence type="ECO:0000313" key="11">
    <source>
        <dbReference type="Proteomes" id="UP000298787"/>
    </source>
</evidence>
<dbReference type="PROSITE" id="PS50835">
    <property type="entry name" value="IG_LIKE"/>
    <property type="match status" value="2"/>
</dbReference>
<dbReference type="InterPro" id="IPR051427">
    <property type="entry name" value="Nectin/Nectin-like"/>
</dbReference>
<evidence type="ECO:0000256" key="6">
    <source>
        <dbReference type="ARBA" id="ARBA00023180"/>
    </source>
</evidence>
<dbReference type="GO" id="GO:0007157">
    <property type="term" value="P:heterophilic cell-cell adhesion via plasma membrane cell adhesion molecules"/>
    <property type="evidence" value="ECO:0007669"/>
    <property type="project" value="TreeGrafter"/>
</dbReference>
<dbReference type="GO" id="GO:0016020">
    <property type="term" value="C:membrane"/>
    <property type="evidence" value="ECO:0007669"/>
    <property type="project" value="UniProtKB-SubCell"/>
</dbReference>
<organism evidence="10 11">
    <name type="scientific">Collichthys lucidus</name>
    <name type="common">Big head croaker</name>
    <name type="synonym">Sciaena lucida</name>
    <dbReference type="NCBI Taxonomy" id="240159"/>
    <lineage>
        <taxon>Eukaryota</taxon>
        <taxon>Metazoa</taxon>
        <taxon>Chordata</taxon>
        <taxon>Craniata</taxon>
        <taxon>Vertebrata</taxon>
        <taxon>Euteleostomi</taxon>
        <taxon>Actinopterygii</taxon>
        <taxon>Neopterygii</taxon>
        <taxon>Teleostei</taxon>
        <taxon>Neoteleostei</taxon>
        <taxon>Acanthomorphata</taxon>
        <taxon>Eupercaria</taxon>
        <taxon>Sciaenidae</taxon>
        <taxon>Collichthys</taxon>
    </lineage>
</organism>
<dbReference type="SMART" id="SM00408">
    <property type="entry name" value="IGc2"/>
    <property type="match status" value="2"/>
</dbReference>
<comment type="subcellular location">
    <subcellularLocation>
        <location evidence="1">Membrane</location>
    </subcellularLocation>
</comment>
<proteinExistence type="predicted"/>
<dbReference type="PANTHER" id="PTHR23277:SF106">
    <property type="entry name" value="NECTIN-1 ISOFORM X1-RELATED"/>
    <property type="match status" value="1"/>
</dbReference>
<keyword evidence="5" id="KW-1015">Disulfide bond</keyword>
<dbReference type="GO" id="GO:0007156">
    <property type="term" value="P:homophilic cell adhesion via plasma membrane adhesion molecules"/>
    <property type="evidence" value="ECO:0007669"/>
    <property type="project" value="TreeGrafter"/>
</dbReference>
<evidence type="ECO:0000256" key="3">
    <source>
        <dbReference type="ARBA" id="ARBA00022737"/>
    </source>
</evidence>